<evidence type="ECO:0000256" key="1">
    <source>
        <dbReference type="ARBA" id="ARBA00004141"/>
    </source>
</evidence>
<comment type="subcellular location">
    <subcellularLocation>
        <location evidence="1">Membrane</location>
        <topology evidence="1">Multi-pass membrane protein</topology>
    </subcellularLocation>
</comment>
<reference evidence="6" key="1">
    <citation type="submission" date="2021-03" db="EMBL/GenBank/DDBJ databases">
        <authorList>
            <person name="Bekaert M."/>
        </authorList>
    </citation>
    <scope>NUCLEOTIDE SEQUENCE</scope>
</reference>
<evidence type="ECO:0000256" key="2">
    <source>
        <dbReference type="ARBA" id="ARBA00022692"/>
    </source>
</evidence>
<dbReference type="GO" id="GO:0005886">
    <property type="term" value="C:plasma membrane"/>
    <property type="evidence" value="ECO:0007669"/>
    <property type="project" value="TreeGrafter"/>
</dbReference>
<protein>
    <submittedName>
        <fullName evidence="6">GPR157</fullName>
    </submittedName>
</protein>
<dbReference type="GO" id="GO:0007189">
    <property type="term" value="P:adenylate cyclase-activating G protein-coupled receptor signaling pathway"/>
    <property type="evidence" value="ECO:0007669"/>
    <property type="project" value="TreeGrafter"/>
</dbReference>
<accession>A0A8S3U1N2</accession>
<sequence length="203" mass="23525">MKRRKEDTQGRKGCSIECALSITALSKNLLGSDLTVGSGAWCWISACLSQTERTIWMTLTMKGWEILMYILCALFYILLKRFHWKEKIRAEKAGKMAEGINAPRFIRLQSVPYSERKYTKVDKRFMYLWLIELFLRSFGTVRFVMATIKRHTGHAYTSYDKADTILFHFQNFGDSAQALCSFIVFCAFSARTRELVRMKCFGG</sequence>
<dbReference type="PANTHER" id="PTHR23112">
    <property type="entry name" value="G PROTEIN-COUPLED RECEPTOR 157-RELATED"/>
    <property type="match status" value="1"/>
</dbReference>
<feature type="transmembrane region" description="Helical" evidence="5">
    <location>
        <begin position="63"/>
        <end position="79"/>
    </location>
</feature>
<dbReference type="Proteomes" id="UP000683360">
    <property type="component" value="Unassembled WGS sequence"/>
</dbReference>
<gene>
    <name evidence="6" type="ORF">MEDL_52118</name>
</gene>
<proteinExistence type="predicted"/>
<dbReference type="EMBL" id="CAJPWZ010002535">
    <property type="protein sequence ID" value="CAG2239779.1"/>
    <property type="molecule type" value="Genomic_DNA"/>
</dbReference>
<evidence type="ECO:0000256" key="5">
    <source>
        <dbReference type="SAM" id="Phobius"/>
    </source>
</evidence>
<organism evidence="6 7">
    <name type="scientific">Mytilus edulis</name>
    <name type="common">Blue mussel</name>
    <dbReference type="NCBI Taxonomy" id="6550"/>
    <lineage>
        <taxon>Eukaryota</taxon>
        <taxon>Metazoa</taxon>
        <taxon>Spiralia</taxon>
        <taxon>Lophotrochozoa</taxon>
        <taxon>Mollusca</taxon>
        <taxon>Bivalvia</taxon>
        <taxon>Autobranchia</taxon>
        <taxon>Pteriomorphia</taxon>
        <taxon>Mytilida</taxon>
        <taxon>Mytiloidea</taxon>
        <taxon>Mytilidae</taxon>
        <taxon>Mytilinae</taxon>
        <taxon>Mytilus</taxon>
    </lineage>
</organism>
<evidence type="ECO:0000256" key="4">
    <source>
        <dbReference type="ARBA" id="ARBA00023136"/>
    </source>
</evidence>
<keyword evidence="2 5" id="KW-0812">Transmembrane</keyword>
<dbReference type="PANTHER" id="PTHR23112:SF47">
    <property type="entry name" value="G-PROTEIN COUPLED RECEPTOR 157"/>
    <property type="match status" value="1"/>
</dbReference>
<feature type="transmembrane region" description="Helical" evidence="5">
    <location>
        <begin position="125"/>
        <end position="145"/>
    </location>
</feature>
<evidence type="ECO:0000256" key="3">
    <source>
        <dbReference type="ARBA" id="ARBA00022989"/>
    </source>
</evidence>
<evidence type="ECO:0000313" key="6">
    <source>
        <dbReference type="EMBL" id="CAG2239779.1"/>
    </source>
</evidence>
<dbReference type="AlphaFoldDB" id="A0A8S3U1N2"/>
<dbReference type="GO" id="GO:0004930">
    <property type="term" value="F:G protein-coupled receptor activity"/>
    <property type="evidence" value="ECO:0007669"/>
    <property type="project" value="TreeGrafter"/>
</dbReference>
<dbReference type="OrthoDB" id="6138721at2759"/>
<name>A0A8S3U1N2_MYTED</name>
<keyword evidence="3 5" id="KW-1133">Transmembrane helix</keyword>
<feature type="transmembrane region" description="Helical" evidence="5">
    <location>
        <begin position="165"/>
        <end position="188"/>
    </location>
</feature>
<evidence type="ECO:0000313" key="7">
    <source>
        <dbReference type="Proteomes" id="UP000683360"/>
    </source>
</evidence>
<keyword evidence="4 5" id="KW-0472">Membrane</keyword>
<comment type="caution">
    <text evidence="6">The sequence shown here is derived from an EMBL/GenBank/DDBJ whole genome shotgun (WGS) entry which is preliminary data.</text>
</comment>
<keyword evidence="7" id="KW-1185">Reference proteome</keyword>